<proteinExistence type="predicted"/>
<feature type="compositionally biased region" description="Polar residues" evidence="1">
    <location>
        <begin position="107"/>
        <end position="122"/>
    </location>
</feature>
<organism evidence="2 3">
    <name type="scientific">Solanum stoloniferum</name>
    <dbReference type="NCBI Taxonomy" id="62892"/>
    <lineage>
        <taxon>Eukaryota</taxon>
        <taxon>Viridiplantae</taxon>
        <taxon>Streptophyta</taxon>
        <taxon>Embryophyta</taxon>
        <taxon>Tracheophyta</taxon>
        <taxon>Spermatophyta</taxon>
        <taxon>Magnoliopsida</taxon>
        <taxon>eudicotyledons</taxon>
        <taxon>Gunneridae</taxon>
        <taxon>Pentapetalae</taxon>
        <taxon>asterids</taxon>
        <taxon>lamiids</taxon>
        <taxon>Solanales</taxon>
        <taxon>Solanaceae</taxon>
        <taxon>Solanoideae</taxon>
        <taxon>Solaneae</taxon>
        <taxon>Solanum</taxon>
    </lineage>
</organism>
<feature type="non-terminal residue" evidence="2">
    <location>
        <position position="1"/>
    </location>
</feature>
<dbReference type="PANTHER" id="PTHR34367:SF1">
    <property type="entry name" value="OS04G0528600 PROTEIN"/>
    <property type="match status" value="1"/>
</dbReference>
<feature type="region of interest" description="Disordered" evidence="1">
    <location>
        <begin position="104"/>
        <end position="124"/>
    </location>
</feature>
<sequence length="644" mass="71681">AFFSHIIPRPVPHPLFSLFFSCKPFTTHHFQLWFLKTSVSNSFFILWGKKRMGSCLSKKSTCSSSPPLALVKQNQETLVEKKKVEGQIVRREIFVIKHRISHEEGSNKPTESSAPSRRTSSCNKDEVDTILIQCGRLSRSSSPNRGLSGEASHNTNRSRKYSISKKSWDFDYENRSDGSKGGSRRVSRSPVRRSESPIKAPSCANLASTDANGISFRPEKMVSVPATVSSLMLNKNADLISTATIQRIQVKRNVGAASPRARSRSVSPAKVNLKASTENMNFQLQPLYLSRSNSRKKEDSPFRRNPSSETDTALVTEPTPFYVQKPNAENINNGKVVLQGTEENIGISKAAPDYGLTNVYGKFKKKQQQLAREAKELRIVSGNAAVDMVASRFESFVPEVIRRSRSPRLSRDIDINHRVQSNPTQSYTELLLEDIQNFHQKSRNPSFSLPPGAVADFNSTTSSNVSSAFSEDRRSNRTVERINKNTSACLATNPQSKNRLGIKNPYAESEVAFSDDSVEPSRIQKYATFGRGTDGGFMEELESSESNSFVGYQRCRFSSSSQEPNSADSTDSWTPKSYSRLYMNPLAFQKCTVSDHVPDMDEGKSRMTANKRDSDNQQHGIAHNSSEPRGLHITPVAAAATLTY</sequence>
<name>A0ABD2SKA5_9SOLN</name>
<evidence type="ECO:0000313" key="3">
    <source>
        <dbReference type="Proteomes" id="UP001627284"/>
    </source>
</evidence>
<feature type="region of interest" description="Disordered" evidence="1">
    <location>
        <begin position="288"/>
        <end position="314"/>
    </location>
</feature>
<dbReference type="Proteomes" id="UP001627284">
    <property type="component" value="Unassembled WGS sequence"/>
</dbReference>
<dbReference type="EMBL" id="JBJKTR010000014">
    <property type="protein sequence ID" value="KAL3344266.1"/>
    <property type="molecule type" value="Genomic_DNA"/>
</dbReference>
<feature type="compositionally biased region" description="Basic residues" evidence="1">
    <location>
        <begin position="182"/>
        <end position="191"/>
    </location>
</feature>
<gene>
    <name evidence="2" type="ORF">AABB24_023613</name>
</gene>
<feature type="region of interest" description="Disordered" evidence="1">
    <location>
        <begin position="597"/>
        <end position="634"/>
    </location>
</feature>
<feature type="region of interest" description="Disordered" evidence="1">
    <location>
        <begin position="172"/>
        <end position="210"/>
    </location>
</feature>
<feature type="region of interest" description="Disordered" evidence="1">
    <location>
        <begin position="138"/>
        <end position="160"/>
    </location>
</feature>
<reference evidence="2 3" key="1">
    <citation type="submission" date="2024-05" db="EMBL/GenBank/DDBJ databases">
        <title>De novo assembly of an allotetraploid wild potato.</title>
        <authorList>
            <person name="Hosaka A.J."/>
        </authorList>
    </citation>
    <scope>NUCLEOTIDE SEQUENCE [LARGE SCALE GENOMIC DNA]</scope>
    <source>
        <tissue evidence="2">Young leaves</tissue>
    </source>
</reference>
<feature type="compositionally biased region" description="Polar residues" evidence="1">
    <location>
        <begin position="617"/>
        <end position="627"/>
    </location>
</feature>
<accession>A0ABD2SKA5</accession>
<evidence type="ECO:0000256" key="1">
    <source>
        <dbReference type="SAM" id="MobiDB-lite"/>
    </source>
</evidence>
<dbReference type="InterPro" id="IPR040412">
    <property type="entry name" value="At1g65710-like"/>
</dbReference>
<keyword evidence="3" id="KW-1185">Reference proteome</keyword>
<dbReference type="AlphaFoldDB" id="A0ABD2SKA5"/>
<evidence type="ECO:0000313" key="2">
    <source>
        <dbReference type="EMBL" id="KAL3344266.1"/>
    </source>
</evidence>
<comment type="caution">
    <text evidence="2">The sequence shown here is derived from an EMBL/GenBank/DDBJ whole genome shotgun (WGS) entry which is preliminary data.</text>
</comment>
<protein>
    <submittedName>
        <fullName evidence="2">Uncharacterized protein</fullName>
    </submittedName>
</protein>
<feature type="compositionally biased region" description="Polar residues" evidence="1">
    <location>
        <begin position="138"/>
        <end position="155"/>
    </location>
</feature>
<dbReference type="PANTHER" id="PTHR34367">
    <property type="entry name" value="OS02G0734667 PROTEIN"/>
    <property type="match status" value="1"/>
</dbReference>
<feature type="compositionally biased region" description="Basic and acidic residues" evidence="1">
    <location>
        <begin position="597"/>
        <end position="616"/>
    </location>
</feature>